<dbReference type="STRING" id="195105.CN97_02545"/>
<accession>A0A086XXM9</accession>
<dbReference type="Proteomes" id="UP000028826">
    <property type="component" value="Unassembled WGS sequence"/>
</dbReference>
<dbReference type="EMBL" id="JGYG01000014">
    <property type="protein sequence ID" value="KFI26779.1"/>
    <property type="molecule type" value="Genomic_DNA"/>
</dbReference>
<keyword evidence="2" id="KW-1185">Reference proteome</keyword>
<evidence type="ECO:0000313" key="2">
    <source>
        <dbReference type="Proteomes" id="UP000028826"/>
    </source>
</evidence>
<name>A0A086XXM9_9RHOB</name>
<organism evidence="1 2">
    <name type="scientific">Haematobacter massiliensis</name>
    <dbReference type="NCBI Taxonomy" id="195105"/>
    <lineage>
        <taxon>Bacteria</taxon>
        <taxon>Pseudomonadati</taxon>
        <taxon>Pseudomonadota</taxon>
        <taxon>Alphaproteobacteria</taxon>
        <taxon>Rhodobacterales</taxon>
        <taxon>Paracoccaceae</taxon>
        <taxon>Haematobacter</taxon>
    </lineage>
</organism>
<reference evidence="1 2" key="1">
    <citation type="submission" date="2014-03" db="EMBL/GenBank/DDBJ databases">
        <title>Genome of Haematobacter massiliensis CCUG 47968.</title>
        <authorList>
            <person name="Wang D."/>
            <person name="Wang G."/>
        </authorList>
    </citation>
    <scope>NUCLEOTIDE SEQUENCE [LARGE SCALE GENOMIC DNA]</scope>
    <source>
        <strain evidence="1 2">CCUG 47968</strain>
    </source>
</reference>
<comment type="caution">
    <text evidence="1">The sequence shown here is derived from an EMBL/GenBank/DDBJ whole genome shotgun (WGS) entry which is preliminary data.</text>
</comment>
<proteinExistence type="predicted"/>
<gene>
    <name evidence="1" type="ORF">CN97_02545</name>
</gene>
<evidence type="ECO:0000313" key="1">
    <source>
        <dbReference type="EMBL" id="KFI26779.1"/>
    </source>
</evidence>
<dbReference type="AlphaFoldDB" id="A0A086XXM9"/>
<protein>
    <submittedName>
        <fullName evidence="1">Uncharacterized protein</fullName>
    </submittedName>
</protein>
<sequence length="60" mass="6289">MLANTLIEDGNISDIAQHRCFGCLTGGDAGKRACAIRQLFAEGIAAERLETLAASSKTAH</sequence>